<dbReference type="SUPFAM" id="SSF55486">
    <property type="entry name" value="Metalloproteases ('zincins'), catalytic domain"/>
    <property type="match status" value="1"/>
</dbReference>
<keyword evidence="4" id="KW-0325">Glycoprotein</keyword>
<keyword evidence="6" id="KW-1185">Reference proteome</keyword>
<keyword evidence="2" id="KW-0732">Signal</keyword>
<evidence type="ECO:0000256" key="1">
    <source>
        <dbReference type="ARBA" id="ARBA00008139"/>
    </source>
</evidence>
<accession>A0ABP1QLA9</accession>
<evidence type="ECO:0000313" key="6">
    <source>
        <dbReference type="Proteomes" id="UP001642540"/>
    </source>
</evidence>
<dbReference type="Proteomes" id="UP001642540">
    <property type="component" value="Unassembled WGS sequence"/>
</dbReference>
<evidence type="ECO:0000256" key="3">
    <source>
        <dbReference type="ARBA" id="ARBA00023157"/>
    </source>
</evidence>
<name>A0ABP1QLA9_9HEXA</name>
<evidence type="ECO:0000256" key="4">
    <source>
        <dbReference type="ARBA" id="ARBA00023180"/>
    </source>
</evidence>
<comment type="similarity">
    <text evidence="1">Belongs to the peptidase M2 family.</text>
</comment>
<dbReference type="Pfam" id="PF01401">
    <property type="entry name" value="Peptidase_M2"/>
    <property type="match status" value="1"/>
</dbReference>
<dbReference type="InterPro" id="IPR001548">
    <property type="entry name" value="Peptidase_M2"/>
</dbReference>
<sequence>MEGEYYWPAWHDQVKEMGNHYPRYVEIMNEAAILNGYQNAKQFYVRDYGSDRPNANQECDTSSDRMGRLHFQSTFLEICMHNDGTTFIISSCLLELPKMDVTDEMVKQGNTIIIYSTPLKMFQAADNFLFFQSIGFPLLTSKKRVLAAVSNGENSRAKDILR</sequence>
<protein>
    <submittedName>
        <fullName evidence="5">Uncharacterized protein</fullName>
    </submittedName>
</protein>
<evidence type="ECO:0000256" key="2">
    <source>
        <dbReference type="ARBA" id="ARBA00022729"/>
    </source>
</evidence>
<evidence type="ECO:0000313" key="5">
    <source>
        <dbReference type="EMBL" id="CAL8102813.1"/>
    </source>
</evidence>
<organism evidence="5 6">
    <name type="scientific">Orchesella dallaii</name>
    <dbReference type="NCBI Taxonomy" id="48710"/>
    <lineage>
        <taxon>Eukaryota</taxon>
        <taxon>Metazoa</taxon>
        <taxon>Ecdysozoa</taxon>
        <taxon>Arthropoda</taxon>
        <taxon>Hexapoda</taxon>
        <taxon>Collembola</taxon>
        <taxon>Entomobryomorpha</taxon>
        <taxon>Entomobryoidea</taxon>
        <taxon>Orchesellidae</taxon>
        <taxon>Orchesellinae</taxon>
        <taxon>Orchesella</taxon>
    </lineage>
</organism>
<keyword evidence="3" id="KW-1015">Disulfide bond</keyword>
<gene>
    <name evidence="5" type="ORF">ODALV1_LOCUS11258</name>
</gene>
<reference evidence="5 6" key="1">
    <citation type="submission" date="2024-08" db="EMBL/GenBank/DDBJ databases">
        <authorList>
            <person name="Cucini C."/>
            <person name="Frati F."/>
        </authorList>
    </citation>
    <scope>NUCLEOTIDE SEQUENCE [LARGE SCALE GENOMIC DNA]</scope>
</reference>
<comment type="caution">
    <text evidence="5">The sequence shown here is derived from an EMBL/GenBank/DDBJ whole genome shotgun (WGS) entry which is preliminary data.</text>
</comment>
<proteinExistence type="inferred from homology"/>
<dbReference type="EMBL" id="CAXLJM020000034">
    <property type="protein sequence ID" value="CAL8102813.1"/>
    <property type="molecule type" value="Genomic_DNA"/>
</dbReference>